<dbReference type="SUPFAM" id="SSF46458">
    <property type="entry name" value="Globin-like"/>
    <property type="match status" value="1"/>
</dbReference>
<dbReference type="Gene3D" id="1.10.490.10">
    <property type="entry name" value="Globins"/>
    <property type="match status" value="1"/>
</dbReference>
<evidence type="ECO:0000313" key="1">
    <source>
        <dbReference type="EMBL" id="MFC7291773.1"/>
    </source>
</evidence>
<dbReference type="CDD" id="cd08916">
    <property type="entry name" value="TrHb3_P"/>
    <property type="match status" value="1"/>
</dbReference>
<comment type="caution">
    <text evidence="1">The sequence shown here is derived from an EMBL/GenBank/DDBJ whole genome shotgun (WGS) entry which is preliminary data.</text>
</comment>
<protein>
    <submittedName>
        <fullName evidence="1">Group III truncated hemoglobin</fullName>
    </submittedName>
</protein>
<name>A0ABW2IKW6_9PROT</name>
<keyword evidence="2" id="KW-1185">Reference proteome</keyword>
<dbReference type="Proteomes" id="UP001596492">
    <property type="component" value="Unassembled WGS sequence"/>
</dbReference>
<dbReference type="EMBL" id="JBHTBR010000005">
    <property type="protein sequence ID" value="MFC7291773.1"/>
    <property type="molecule type" value="Genomic_DNA"/>
</dbReference>
<evidence type="ECO:0000313" key="2">
    <source>
        <dbReference type="Proteomes" id="UP001596492"/>
    </source>
</evidence>
<organism evidence="1 2">
    <name type="scientific">Hirschia litorea</name>
    <dbReference type="NCBI Taxonomy" id="1199156"/>
    <lineage>
        <taxon>Bacteria</taxon>
        <taxon>Pseudomonadati</taxon>
        <taxon>Pseudomonadota</taxon>
        <taxon>Alphaproteobacteria</taxon>
        <taxon>Hyphomonadales</taxon>
        <taxon>Hyphomonadaceae</taxon>
        <taxon>Hirschia</taxon>
    </lineage>
</organism>
<dbReference type="RefSeq" id="WP_382167015.1">
    <property type="nucleotide sequence ID" value="NZ_JBHTBR010000005.1"/>
</dbReference>
<dbReference type="InterPro" id="IPR009050">
    <property type="entry name" value="Globin-like_sf"/>
</dbReference>
<sequence>MSRIQRTTQERRAQIQADADAMGIDEAFICRLVDTFYDSVRTDPTIGPIFNDKIGDNWPAHLATLKKFWSSVALNTGTYSGRPIPAHMDVTDARPPHFDIWLKLFRQTLEDIAPTPAAIDYFYVRAERIGKSLQLAMFGLDKIPGPIPRD</sequence>
<accession>A0ABW2IKW6</accession>
<proteinExistence type="predicted"/>
<reference evidence="2" key="1">
    <citation type="journal article" date="2019" name="Int. J. Syst. Evol. Microbiol.">
        <title>The Global Catalogue of Microorganisms (GCM) 10K type strain sequencing project: providing services to taxonomists for standard genome sequencing and annotation.</title>
        <authorList>
            <consortium name="The Broad Institute Genomics Platform"/>
            <consortium name="The Broad Institute Genome Sequencing Center for Infectious Disease"/>
            <person name="Wu L."/>
            <person name="Ma J."/>
        </authorList>
    </citation>
    <scope>NUCLEOTIDE SEQUENCE [LARGE SCALE GENOMIC DNA]</scope>
    <source>
        <strain evidence="2">CCUG 51308</strain>
    </source>
</reference>
<dbReference type="InterPro" id="IPR012292">
    <property type="entry name" value="Globin/Proto"/>
</dbReference>
<gene>
    <name evidence="1" type="ORF">ACFQS8_09120</name>
</gene>